<evidence type="ECO:0000313" key="1">
    <source>
        <dbReference type="EMBL" id="TLD40178.1"/>
    </source>
</evidence>
<organism evidence="1 2">
    <name type="scientific">Candidatus Jettenia ecosi</name>
    <dbReference type="NCBI Taxonomy" id="2494326"/>
    <lineage>
        <taxon>Bacteria</taxon>
        <taxon>Pseudomonadati</taxon>
        <taxon>Planctomycetota</taxon>
        <taxon>Candidatus Brocadiia</taxon>
        <taxon>Candidatus Brocadiales</taxon>
        <taxon>Candidatus Brocadiaceae</taxon>
        <taxon>Candidatus Jettenia</taxon>
    </lineage>
</organism>
<comment type="caution">
    <text evidence="1">The sequence shown here is derived from an EMBL/GenBank/DDBJ whole genome shotgun (WGS) entry which is preliminary data.</text>
</comment>
<dbReference type="Gene3D" id="1.10.10.60">
    <property type="entry name" value="Homeodomain-like"/>
    <property type="match status" value="1"/>
</dbReference>
<dbReference type="AlphaFoldDB" id="A0A533Q6F6"/>
<gene>
    <name evidence="1" type="ORF">JETT_3565</name>
</gene>
<evidence type="ECO:0000313" key="2">
    <source>
        <dbReference type="Proteomes" id="UP000319783"/>
    </source>
</evidence>
<accession>A0A533Q6F6</accession>
<protein>
    <submittedName>
        <fullName evidence="1">Uncharacterized protein</fullName>
    </submittedName>
</protein>
<dbReference type="Proteomes" id="UP000319783">
    <property type="component" value="Unassembled WGS sequence"/>
</dbReference>
<reference evidence="1 2" key="1">
    <citation type="submission" date="2019-04" db="EMBL/GenBank/DDBJ databases">
        <title>Genome of a novel bacterium Candidatus Jettenia ecosi reconstructed from metagenome of an anammox bioreactor.</title>
        <authorList>
            <person name="Mardanov A.V."/>
            <person name="Beletsky A.V."/>
            <person name="Ravin N.V."/>
            <person name="Botchkova E.A."/>
            <person name="Litti Y.V."/>
            <person name="Nozhevnikova A.N."/>
        </authorList>
    </citation>
    <scope>NUCLEOTIDE SEQUENCE [LARGE SCALE GENOMIC DNA]</scope>
    <source>
        <strain evidence="1">J2</strain>
    </source>
</reference>
<name>A0A533Q6F6_9BACT</name>
<sequence length="158" mass="17982">MADIVKKAMNERLLHLQQIGDLLIRKIRETPGFFDAQDLEDALSGLDGFTPEMIGKDSSVGIHKSTVSRLRNVTLLLPKFGKVSLDRVFEITKKAHHYRIRDIIAKEDQQSPCTQEQIAEQIGISREMVGTILEELGIPTKIGQRREAYRKGEAEWLR</sequence>
<dbReference type="EMBL" id="SULG01000124">
    <property type="protein sequence ID" value="TLD40178.1"/>
    <property type="molecule type" value="Genomic_DNA"/>
</dbReference>
<proteinExistence type="predicted"/>